<reference evidence="1" key="1">
    <citation type="submission" date="2023-07" db="EMBL/GenBank/DDBJ databases">
        <title>Chromosome-level genome assembly of Artemia franciscana.</title>
        <authorList>
            <person name="Jo E."/>
        </authorList>
    </citation>
    <scope>NUCLEOTIDE SEQUENCE</scope>
    <source>
        <tissue evidence="1">Whole body</tissue>
    </source>
</reference>
<organism evidence="1 2">
    <name type="scientific">Artemia franciscana</name>
    <name type="common">Brine shrimp</name>
    <name type="synonym">Artemia sanfranciscana</name>
    <dbReference type="NCBI Taxonomy" id="6661"/>
    <lineage>
        <taxon>Eukaryota</taxon>
        <taxon>Metazoa</taxon>
        <taxon>Ecdysozoa</taxon>
        <taxon>Arthropoda</taxon>
        <taxon>Crustacea</taxon>
        <taxon>Branchiopoda</taxon>
        <taxon>Anostraca</taxon>
        <taxon>Artemiidae</taxon>
        <taxon>Artemia</taxon>
    </lineage>
</organism>
<gene>
    <name evidence="1" type="ORF">QYM36_017133</name>
</gene>
<keyword evidence="2" id="KW-1185">Reference proteome</keyword>
<dbReference type="Proteomes" id="UP001187531">
    <property type="component" value="Unassembled WGS sequence"/>
</dbReference>
<dbReference type="AlphaFoldDB" id="A0AA88HGS2"/>
<dbReference type="EMBL" id="JAVRJZ010000021">
    <property type="protein sequence ID" value="KAK2704977.1"/>
    <property type="molecule type" value="Genomic_DNA"/>
</dbReference>
<evidence type="ECO:0000313" key="2">
    <source>
        <dbReference type="Proteomes" id="UP001187531"/>
    </source>
</evidence>
<proteinExistence type="predicted"/>
<name>A0AA88HGS2_ARTSF</name>
<protein>
    <submittedName>
        <fullName evidence="1">Uncharacterized protein</fullName>
    </submittedName>
</protein>
<evidence type="ECO:0000313" key="1">
    <source>
        <dbReference type="EMBL" id="KAK2704977.1"/>
    </source>
</evidence>
<comment type="caution">
    <text evidence="1">The sequence shown here is derived from an EMBL/GenBank/DDBJ whole genome shotgun (WGS) entry which is preliminary data.</text>
</comment>
<accession>A0AA88HGS2</accession>
<sequence length="84" mass="9453">MNTLGLKTVGLVTELCKKIKSGIVGQNVYENRGKRTSQHKISVEIREQVTSYINSFKPCTPLLPEKKCSEYEALAFFADNPVYV</sequence>